<dbReference type="Proteomes" id="UP000554482">
    <property type="component" value="Unassembled WGS sequence"/>
</dbReference>
<dbReference type="InterPro" id="IPR055513">
    <property type="entry name" value="DUF7086"/>
</dbReference>
<organism evidence="3 4">
    <name type="scientific">Thalictrum thalictroides</name>
    <name type="common">Rue-anemone</name>
    <name type="synonym">Anemone thalictroides</name>
    <dbReference type="NCBI Taxonomy" id="46969"/>
    <lineage>
        <taxon>Eukaryota</taxon>
        <taxon>Viridiplantae</taxon>
        <taxon>Streptophyta</taxon>
        <taxon>Embryophyta</taxon>
        <taxon>Tracheophyta</taxon>
        <taxon>Spermatophyta</taxon>
        <taxon>Magnoliopsida</taxon>
        <taxon>Ranunculales</taxon>
        <taxon>Ranunculaceae</taxon>
        <taxon>Thalictroideae</taxon>
        <taxon>Thalictrum</taxon>
    </lineage>
</organism>
<dbReference type="EMBL" id="JABWDY010036169">
    <property type="protein sequence ID" value="KAF5181455.1"/>
    <property type="molecule type" value="Genomic_DNA"/>
</dbReference>
<sequence length="310" mass="36071">MLDGFSFTRQQEEEEAMVLGSSFLDNNSSTVRRQQQQHEVIETPVIPPFFNSTVRSQQPQHEALEIPPFFNSDGRSRGRARRRRQEQQAIGGVPSGLNIGRQQQPQQPIVVPPPVLNAVRQQQQRHAHAPQRSRTRRNRPSSNARADIIPPYPWATNRPAGVHSLEYLRSRNITRITHEVICRMCNEQFTYEFNLEEKFREVSQFIYNNKDNFLHRAPNCWRTPELPTCTHCEQPNSLKPLMPENKNESEKVNWLFLLLGQLLGLCTLEQLKYFCQHTKNHRTGAKDRVLFLTYLGLCKQVDPMGPYDLF</sequence>
<proteinExistence type="predicted"/>
<evidence type="ECO:0000313" key="4">
    <source>
        <dbReference type="Proteomes" id="UP000554482"/>
    </source>
</evidence>
<feature type="compositionally biased region" description="Basic residues" evidence="1">
    <location>
        <begin position="123"/>
        <end position="139"/>
    </location>
</feature>
<feature type="region of interest" description="Disordered" evidence="1">
    <location>
        <begin position="54"/>
        <end position="151"/>
    </location>
</feature>
<dbReference type="Pfam" id="PF23324">
    <property type="entry name" value="DUF7086"/>
    <property type="match status" value="1"/>
</dbReference>
<dbReference type="OrthoDB" id="1900495at2759"/>
<name>A0A7J6VBB7_THATH</name>
<dbReference type="PANTHER" id="PTHR34272">
    <property type="entry name" value="EXPRESSED PROTEIN"/>
    <property type="match status" value="1"/>
</dbReference>
<feature type="domain" description="DUF7086" evidence="2">
    <location>
        <begin position="165"/>
        <end position="301"/>
    </location>
</feature>
<comment type="caution">
    <text evidence="3">The sequence shown here is derived from an EMBL/GenBank/DDBJ whole genome shotgun (WGS) entry which is preliminary data.</text>
</comment>
<reference evidence="3 4" key="1">
    <citation type="submission" date="2020-06" db="EMBL/GenBank/DDBJ databases">
        <title>Transcriptomic and genomic resources for Thalictrum thalictroides and T. hernandezii: Facilitating candidate gene discovery in an emerging model plant lineage.</title>
        <authorList>
            <person name="Arias T."/>
            <person name="Riano-Pachon D.M."/>
            <person name="Di Stilio V.S."/>
        </authorList>
    </citation>
    <scope>NUCLEOTIDE SEQUENCE [LARGE SCALE GENOMIC DNA]</scope>
    <source>
        <strain evidence="4">cv. WT478/WT964</strain>
        <tissue evidence="3">Leaves</tissue>
    </source>
</reference>
<keyword evidence="4" id="KW-1185">Reference proteome</keyword>
<protein>
    <submittedName>
        <fullName evidence="3">Hydroxyproline-rich glycoprotein family protein</fullName>
    </submittedName>
</protein>
<evidence type="ECO:0000313" key="3">
    <source>
        <dbReference type="EMBL" id="KAF5181455.1"/>
    </source>
</evidence>
<accession>A0A7J6VBB7</accession>
<dbReference type="AlphaFoldDB" id="A0A7J6VBB7"/>
<evidence type="ECO:0000256" key="1">
    <source>
        <dbReference type="SAM" id="MobiDB-lite"/>
    </source>
</evidence>
<dbReference type="PANTHER" id="PTHR34272:SF1">
    <property type="entry name" value="EXPRESSED PROTEIN"/>
    <property type="match status" value="1"/>
</dbReference>
<gene>
    <name evidence="3" type="ORF">FRX31_028957</name>
</gene>
<evidence type="ECO:0000259" key="2">
    <source>
        <dbReference type="Pfam" id="PF23324"/>
    </source>
</evidence>